<keyword evidence="4" id="KW-1185">Reference proteome</keyword>
<accession>A0ABN0Y2C5</accession>
<evidence type="ECO:0000256" key="1">
    <source>
        <dbReference type="SAM" id="MobiDB-lite"/>
    </source>
</evidence>
<sequence>MDTLAGVAGPVFDNVWPRPLQYNAADVGYMIAAGVIAPVTLLGIWYYEIRYLSKDLADAMRDAIAAAFVLLYLTIVSWSAFFRYRTDKADLSPLTHDVMGNFGTLTGVVVAFFFGSNAVGKILEAAQSRGRAEDTPPGQARAVPAQHSPESSGDSTASAGG</sequence>
<evidence type="ECO:0000256" key="2">
    <source>
        <dbReference type="SAM" id="Phobius"/>
    </source>
</evidence>
<name>A0ABN0Y2C5_9ACTN</name>
<gene>
    <name evidence="3" type="ORF">GCM10010319_69050</name>
</gene>
<feature type="transmembrane region" description="Helical" evidence="2">
    <location>
        <begin position="59"/>
        <end position="82"/>
    </location>
</feature>
<evidence type="ECO:0000313" key="3">
    <source>
        <dbReference type="EMBL" id="GAA0380790.1"/>
    </source>
</evidence>
<dbReference type="RefSeq" id="WP_344124313.1">
    <property type="nucleotide sequence ID" value="NZ_BAAABW010000042.1"/>
</dbReference>
<reference evidence="3 4" key="1">
    <citation type="journal article" date="2019" name="Int. J. Syst. Evol. Microbiol.">
        <title>The Global Catalogue of Microorganisms (GCM) 10K type strain sequencing project: providing services to taxonomists for standard genome sequencing and annotation.</title>
        <authorList>
            <consortium name="The Broad Institute Genomics Platform"/>
            <consortium name="The Broad Institute Genome Sequencing Center for Infectious Disease"/>
            <person name="Wu L."/>
            <person name="Ma J."/>
        </authorList>
    </citation>
    <scope>NUCLEOTIDE SEQUENCE [LARGE SCALE GENOMIC DNA]</scope>
    <source>
        <strain evidence="3 4">JCM 4565</strain>
    </source>
</reference>
<feature type="region of interest" description="Disordered" evidence="1">
    <location>
        <begin position="127"/>
        <end position="161"/>
    </location>
</feature>
<feature type="compositionally biased region" description="Polar residues" evidence="1">
    <location>
        <begin position="148"/>
        <end position="161"/>
    </location>
</feature>
<comment type="caution">
    <text evidence="3">The sequence shown here is derived from an EMBL/GenBank/DDBJ whole genome shotgun (WGS) entry which is preliminary data.</text>
</comment>
<feature type="transmembrane region" description="Helical" evidence="2">
    <location>
        <begin position="102"/>
        <end position="123"/>
    </location>
</feature>
<feature type="transmembrane region" description="Helical" evidence="2">
    <location>
        <begin position="27"/>
        <end position="47"/>
    </location>
</feature>
<protein>
    <submittedName>
        <fullName evidence="3">Uncharacterized protein</fullName>
    </submittedName>
</protein>
<dbReference type="Proteomes" id="UP001500063">
    <property type="component" value="Unassembled WGS sequence"/>
</dbReference>
<keyword evidence="2" id="KW-0812">Transmembrane</keyword>
<proteinExistence type="predicted"/>
<keyword evidence="2" id="KW-0472">Membrane</keyword>
<organism evidence="3 4">
    <name type="scientific">Streptomyces blastmyceticus</name>
    <dbReference type="NCBI Taxonomy" id="68180"/>
    <lineage>
        <taxon>Bacteria</taxon>
        <taxon>Bacillati</taxon>
        <taxon>Actinomycetota</taxon>
        <taxon>Actinomycetes</taxon>
        <taxon>Kitasatosporales</taxon>
        <taxon>Streptomycetaceae</taxon>
        <taxon>Streptomyces</taxon>
    </lineage>
</organism>
<dbReference type="EMBL" id="BAAABW010000042">
    <property type="protein sequence ID" value="GAA0380790.1"/>
    <property type="molecule type" value="Genomic_DNA"/>
</dbReference>
<evidence type="ECO:0000313" key="4">
    <source>
        <dbReference type="Proteomes" id="UP001500063"/>
    </source>
</evidence>
<keyword evidence="2" id="KW-1133">Transmembrane helix</keyword>